<evidence type="ECO:0000313" key="4">
    <source>
        <dbReference type="EMBL" id="MFC3050288.1"/>
    </source>
</evidence>
<dbReference type="PANTHER" id="PTHR30203">
    <property type="entry name" value="OUTER MEMBRANE CATION EFFLUX PROTEIN"/>
    <property type="match status" value="1"/>
</dbReference>
<comment type="caution">
    <text evidence="4">The sequence shown here is derived from an EMBL/GenBank/DDBJ whole genome shotgun (WGS) entry which is preliminary data.</text>
</comment>
<gene>
    <name evidence="4" type="ORF">ACFOKA_00065</name>
</gene>
<protein>
    <submittedName>
        <fullName evidence="4">Efflux transporter outer membrane subunit</fullName>
    </submittedName>
</protein>
<dbReference type="SUPFAM" id="SSF56954">
    <property type="entry name" value="Outer membrane efflux proteins (OEP)"/>
    <property type="match status" value="1"/>
</dbReference>
<keyword evidence="2" id="KW-1134">Transmembrane beta strand</keyword>
<dbReference type="Proteomes" id="UP001595444">
    <property type="component" value="Unassembled WGS sequence"/>
</dbReference>
<dbReference type="NCBIfam" id="TIGR01845">
    <property type="entry name" value="outer_NodT"/>
    <property type="match status" value="1"/>
</dbReference>
<feature type="signal peptide" evidence="2">
    <location>
        <begin position="1"/>
        <end position="16"/>
    </location>
</feature>
<keyword evidence="2" id="KW-0449">Lipoprotein</keyword>
<evidence type="ECO:0000256" key="2">
    <source>
        <dbReference type="RuleBase" id="RU362097"/>
    </source>
</evidence>
<proteinExistence type="inferred from homology"/>
<name>A0ABV7CZF5_9PROT</name>
<dbReference type="PROSITE" id="PS51257">
    <property type="entry name" value="PROKAR_LIPOPROTEIN"/>
    <property type="match status" value="1"/>
</dbReference>
<keyword evidence="5" id="KW-1185">Reference proteome</keyword>
<comment type="similarity">
    <text evidence="1 2">Belongs to the outer membrane factor (OMF) (TC 1.B.17) family.</text>
</comment>
<keyword evidence="2" id="KW-0812">Transmembrane</keyword>
<organism evidence="4 5">
    <name type="scientific">Kordiimonas pumila</name>
    <dbReference type="NCBI Taxonomy" id="2161677"/>
    <lineage>
        <taxon>Bacteria</taxon>
        <taxon>Pseudomonadati</taxon>
        <taxon>Pseudomonadota</taxon>
        <taxon>Alphaproteobacteria</taxon>
        <taxon>Kordiimonadales</taxon>
        <taxon>Kordiimonadaceae</taxon>
        <taxon>Kordiimonas</taxon>
    </lineage>
</organism>
<keyword evidence="2" id="KW-0732">Signal</keyword>
<dbReference type="PANTHER" id="PTHR30203:SF33">
    <property type="entry name" value="BLR4455 PROTEIN"/>
    <property type="match status" value="1"/>
</dbReference>
<dbReference type="InterPro" id="IPR010131">
    <property type="entry name" value="MdtP/NodT-like"/>
</dbReference>
<dbReference type="Gene3D" id="2.20.200.10">
    <property type="entry name" value="Outer membrane efflux proteins (OEP)"/>
    <property type="match status" value="1"/>
</dbReference>
<keyword evidence="2" id="KW-0564">Palmitate</keyword>
<feature type="coiled-coil region" evidence="3">
    <location>
        <begin position="172"/>
        <end position="221"/>
    </location>
</feature>
<evidence type="ECO:0000313" key="5">
    <source>
        <dbReference type="Proteomes" id="UP001595444"/>
    </source>
</evidence>
<dbReference type="EMBL" id="JBHRSL010000001">
    <property type="protein sequence ID" value="MFC3050288.1"/>
    <property type="molecule type" value="Genomic_DNA"/>
</dbReference>
<sequence>MKKTSLLLIPTLLASACTMTPQYEQPTVQTPAAWHAQTPSPETAELAYDWWKSFNSNELDQLMATALSLNTDLLSGVQRVRQARASLKIAGADILPSISGSAGAGRTIAVSGGSTSATSLQAGVGVAYELDLFGTNKASVMAAKASYAAAQFDQEALALVVMGDVAQSYFTLLNLYERLRIADENLANAREVRRIINVRVQEGAESELELAQQESAVASREAARASLVESVANAQNALAVLLGQPPQTLDVVETSLQTLAVPHIAAGQPSALLARRPDLQSAEQGLIAANANIGIAKAALFPSLSLSAGYNFSAAGFNGPSSSALSLASSLVAPIFEGGRLKGGVELAKARQLELVETYRGTVLTAFQEVEDALSAIEAASIRETVLETAMKQAQKAYRLSKSRYDEGAIDFQTLLDTQDTLLSAEDSYAQAKLAKLTAAISLYMALGGGWQTDTLQS</sequence>
<keyword evidence="2" id="KW-0472">Membrane</keyword>
<evidence type="ECO:0000256" key="3">
    <source>
        <dbReference type="SAM" id="Coils"/>
    </source>
</evidence>
<keyword evidence="3" id="KW-0175">Coiled coil</keyword>
<dbReference type="Gene3D" id="1.20.1600.10">
    <property type="entry name" value="Outer membrane efflux proteins (OEP)"/>
    <property type="match status" value="1"/>
</dbReference>
<comment type="subcellular location">
    <subcellularLocation>
        <location evidence="2">Cell membrane</location>
        <topology evidence="2">Lipid-anchor</topology>
    </subcellularLocation>
</comment>
<dbReference type="RefSeq" id="WP_194214688.1">
    <property type="nucleotide sequence ID" value="NZ_CP061205.1"/>
</dbReference>
<evidence type="ECO:0000256" key="1">
    <source>
        <dbReference type="ARBA" id="ARBA00007613"/>
    </source>
</evidence>
<accession>A0ABV7CZF5</accession>
<reference evidence="5" key="1">
    <citation type="journal article" date="2019" name="Int. J. Syst. Evol. Microbiol.">
        <title>The Global Catalogue of Microorganisms (GCM) 10K type strain sequencing project: providing services to taxonomists for standard genome sequencing and annotation.</title>
        <authorList>
            <consortium name="The Broad Institute Genomics Platform"/>
            <consortium name="The Broad Institute Genome Sequencing Center for Infectious Disease"/>
            <person name="Wu L."/>
            <person name="Ma J."/>
        </authorList>
    </citation>
    <scope>NUCLEOTIDE SEQUENCE [LARGE SCALE GENOMIC DNA]</scope>
    <source>
        <strain evidence="5">KCTC 62164</strain>
    </source>
</reference>
<dbReference type="Pfam" id="PF02321">
    <property type="entry name" value="OEP"/>
    <property type="match status" value="2"/>
</dbReference>
<feature type="chain" id="PRO_5044995858" evidence="2">
    <location>
        <begin position="17"/>
        <end position="458"/>
    </location>
</feature>
<dbReference type="InterPro" id="IPR003423">
    <property type="entry name" value="OMP_efflux"/>
</dbReference>